<feature type="transmembrane region" description="Helical" evidence="8">
    <location>
        <begin position="6"/>
        <end position="24"/>
    </location>
</feature>
<proteinExistence type="inferred from homology"/>
<feature type="transmembrane region" description="Helical" evidence="8">
    <location>
        <begin position="292"/>
        <end position="311"/>
    </location>
</feature>
<feature type="transmembrane region" description="Helical" evidence="8">
    <location>
        <begin position="167"/>
        <end position="193"/>
    </location>
</feature>
<evidence type="ECO:0000256" key="8">
    <source>
        <dbReference type="SAM" id="Phobius"/>
    </source>
</evidence>
<organism evidence="9 10">
    <name type="scientific">Alloscardovia omnicolens</name>
    <dbReference type="NCBI Taxonomy" id="419015"/>
    <lineage>
        <taxon>Bacteria</taxon>
        <taxon>Bacillati</taxon>
        <taxon>Actinomycetota</taxon>
        <taxon>Actinomycetes</taxon>
        <taxon>Bifidobacteriales</taxon>
        <taxon>Bifidobacteriaceae</taxon>
        <taxon>Alloscardovia</taxon>
    </lineage>
</organism>
<feature type="transmembrane region" description="Helical" evidence="8">
    <location>
        <begin position="258"/>
        <end position="280"/>
    </location>
</feature>
<feature type="transmembrane region" description="Helical" evidence="8">
    <location>
        <begin position="67"/>
        <end position="88"/>
    </location>
</feature>
<evidence type="ECO:0000256" key="4">
    <source>
        <dbReference type="ARBA" id="ARBA00022475"/>
    </source>
</evidence>
<comment type="similarity">
    <text evidence="2">Belongs to the auxin efflux carrier (TC 2.A.69) family.</text>
</comment>
<evidence type="ECO:0000256" key="5">
    <source>
        <dbReference type="ARBA" id="ARBA00022692"/>
    </source>
</evidence>
<dbReference type="InterPro" id="IPR038770">
    <property type="entry name" value="Na+/solute_symporter_sf"/>
</dbReference>
<accession>A0A2I1M3I0</accession>
<feature type="transmembrane region" description="Helical" evidence="8">
    <location>
        <begin position="199"/>
        <end position="218"/>
    </location>
</feature>
<dbReference type="PANTHER" id="PTHR36838">
    <property type="entry name" value="AUXIN EFFLUX CARRIER FAMILY PROTEIN"/>
    <property type="match status" value="1"/>
</dbReference>
<dbReference type="InterPro" id="IPR004776">
    <property type="entry name" value="Mem_transp_PIN-like"/>
</dbReference>
<dbReference type="RefSeq" id="WP_049206917.1">
    <property type="nucleotide sequence ID" value="NZ_CAMYCS010000005.1"/>
</dbReference>
<evidence type="ECO:0000256" key="6">
    <source>
        <dbReference type="ARBA" id="ARBA00022989"/>
    </source>
</evidence>
<evidence type="ECO:0000313" key="10">
    <source>
        <dbReference type="Proteomes" id="UP000242263"/>
    </source>
</evidence>
<feature type="transmembrane region" description="Helical" evidence="8">
    <location>
        <begin position="230"/>
        <end position="252"/>
    </location>
</feature>
<dbReference type="AlphaFoldDB" id="A0A2I1M3I0"/>
<reference evidence="9 10" key="1">
    <citation type="submission" date="2017-12" db="EMBL/GenBank/DDBJ databases">
        <title>Phylogenetic diversity of female urinary microbiome.</title>
        <authorList>
            <person name="Thomas-White K."/>
            <person name="Wolfe A.J."/>
        </authorList>
    </citation>
    <scope>NUCLEOTIDE SEQUENCE [LARGE SCALE GENOMIC DNA]</scope>
    <source>
        <strain evidence="9 10">UMB0064</strain>
    </source>
</reference>
<dbReference type="Gene3D" id="1.20.1530.20">
    <property type="match status" value="1"/>
</dbReference>
<protein>
    <submittedName>
        <fullName evidence="9">AEC family transporter</fullName>
    </submittedName>
</protein>
<evidence type="ECO:0000256" key="2">
    <source>
        <dbReference type="ARBA" id="ARBA00010145"/>
    </source>
</evidence>
<name>A0A2I1M3I0_9BIFI</name>
<dbReference type="EMBL" id="PKGU01000004">
    <property type="protein sequence ID" value="PKZ14681.1"/>
    <property type="molecule type" value="Genomic_DNA"/>
</dbReference>
<dbReference type="PANTHER" id="PTHR36838:SF3">
    <property type="entry name" value="TRANSPORTER AUXIN EFFLUX CARRIER EC FAMILY"/>
    <property type="match status" value="1"/>
</dbReference>
<keyword evidence="6 8" id="KW-1133">Transmembrane helix</keyword>
<dbReference type="Proteomes" id="UP000242263">
    <property type="component" value="Unassembled WGS sequence"/>
</dbReference>
<gene>
    <name evidence="9" type="ORF">CYJ32_07050</name>
</gene>
<dbReference type="Pfam" id="PF03547">
    <property type="entry name" value="Mem_trans"/>
    <property type="match status" value="2"/>
</dbReference>
<sequence>MGLLSALQGFAVIGIVIGTGYVAARLQIGGSQAQYVLNRISFFVSSPCLMFAILSKEHLNKIFDSTIIVAFASAAAVGLIFILINSLLFKLGKAETTIGVLNSLYLNSNNIGLPVATYIIGNPALVAPILVMQQALFTPVALTVLDVQTSGKFSFKRIASQPLHQPLLIGSLAGITISWISAMAGHFIVPQWIFDPINMIGNSAVPLILMAFGMSLYGTKPLQKGAHIPAIATVAVLKNIVMPLIAFVLAYLMGFRGATLYGCVILAALPTGQNVYNYAARYDVGTSFARDGTLFSTLTSPLCISIIALLFSH</sequence>
<keyword evidence="4" id="KW-1003">Cell membrane</keyword>
<dbReference type="GO" id="GO:0055085">
    <property type="term" value="P:transmembrane transport"/>
    <property type="evidence" value="ECO:0007669"/>
    <property type="project" value="InterPro"/>
</dbReference>
<comment type="caution">
    <text evidence="9">The sequence shown here is derived from an EMBL/GenBank/DDBJ whole genome shotgun (WGS) entry which is preliminary data.</text>
</comment>
<keyword evidence="5 8" id="KW-0812">Transmembrane</keyword>
<keyword evidence="7 8" id="KW-0472">Membrane</keyword>
<evidence type="ECO:0000256" key="3">
    <source>
        <dbReference type="ARBA" id="ARBA00022448"/>
    </source>
</evidence>
<evidence type="ECO:0000256" key="7">
    <source>
        <dbReference type="ARBA" id="ARBA00023136"/>
    </source>
</evidence>
<feature type="transmembrane region" description="Helical" evidence="8">
    <location>
        <begin position="36"/>
        <end position="55"/>
    </location>
</feature>
<comment type="subcellular location">
    <subcellularLocation>
        <location evidence="1">Cell membrane</location>
        <topology evidence="1">Multi-pass membrane protein</topology>
    </subcellularLocation>
</comment>
<evidence type="ECO:0000313" key="9">
    <source>
        <dbReference type="EMBL" id="PKZ14681.1"/>
    </source>
</evidence>
<dbReference type="GO" id="GO:0005886">
    <property type="term" value="C:plasma membrane"/>
    <property type="evidence" value="ECO:0007669"/>
    <property type="project" value="UniProtKB-SubCell"/>
</dbReference>
<evidence type="ECO:0000256" key="1">
    <source>
        <dbReference type="ARBA" id="ARBA00004651"/>
    </source>
</evidence>
<keyword evidence="3" id="KW-0813">Transport</keyword>